<gene>
    <name evidence="2" type="ORF">BBL17_023040</name>
</gene>
<organism evidence="2 3">
    <name type="scientific">Agrobacterium vitis</name>
    <name type="common">Rhizobium vitis</name>
    <dbReference type="NCBI Taxonomy" id="373"/>
    <lineage>
        <taxon>Bacteria</taxon>
        <taxon>Pseudomonadati</taxon>
        <taxon>Pseudomonadota</taxon>
        <taxon>Alphaproteobacteria</taxon>
        <taxon>Hyphomicrobiales</taxon>
        <taxon>Rhizobiaceae</taxon>
        <taxon>Rhizobium/Agrobacterium group</taxon>
        <taxon>Agrobacterium</taxon>
    </lineage>
</organism>
<evidence type="ECO:0008006" key="4">
    <source>
        <dbReference type="Google" id="ProtNLM"/>
    </source>
</evidence>
<evidence type="ECO:0000313" key="3">
    <source>
        <dbReference type="Proteomes" id="UP000179454"/>
    </source>
</evidence>
<protein>
    <recommendedName>
        <fullName evidence="4">DUF2946 domain-containing protein</fullName>
    </recommendedName>
</protein>
<dbReference type="Proteomes" id="UP000179454">
    <property type="component" value="Unassembled WGS sequence"/>
</dbReference>
<sequence length="128" mass="13937">MGSMYRIICKKLLILIRLVIVVSLAGYSLSTATAAMHGQASDLSTVMSESMEHADAQMSEHDHHDQVSADEDSSKVVKQECCKDFCVSIAIIANIDTWNGPVVSSIHAYLNDSDVIGELVPLHRPPNI</sequence>
<dbReference type="RefSeq" id="WP_139192556.1">
    <property type="nucleotide sequence ID" value="NZ_MBFE02000022.1"/>
</dbReference>
<proteinExistence type="predicted"/>
<name>A0ABW9TJA7_AGRVI</name>
<evidence type="ECO:0000256" key="1">
    <source>
        <dbReference type="SAM" id="MobiDB-lite"/>
    </source>
</evidence>
<comment type="caution">
    <text evidence="2">The sequence shown here is derived from an EMBL/GenBank/DDBJ whole genome shotgun (WGS) entry which is preliminary data.</text>
</comment>
<evidence type="ECO:0000313" key="2">
    <source>
        <dbReference type="EMBL" id="MUO44663.1"/>
    </source>
</evidence>
<reference evidence="2" key="1">
    <citation type="submission" date="2019-11" db="EMBL/GenBank/DDBJ databases">
        <title>Whole-genome sequencing of Allorhizobium vitis.</title>
        <authorList>
            <person name="Gan H.M."/>
            <person name="Savka M.A."/>
        </authorList>
    </citation>
    <scope>NUCLEOTIDE SEQUENCE [LARGE SCALE GENOMIC DNA]</scope>
    <source>
        <strain evidence="2">T1/7</strain>
    </source>
</reference>
<feature type="region of interest" description="Disordered" evidence="1">
    <location>
        <begin position="51"/>
        <end position="70"/>
    </location>
</feature>
<keyword evidence="3" id="KW-1185">Reference proteome</keyword>
<accession>A0ABW9TJA7</accession>
<dbReference type="EMBL" id="MBFE02000022">
    <property type="protein sequence ID" value="MUO44663.1"/>
    <property type="molecule type" value="Genomic_DNA"/>
</dbReference>